<dbReference type="InterPro" id="IPR000064">
    <property type="entry name" value="NLP_P60_dom"/>
</dbReference>
<feature type="domain" description="NlpC/P60" evidence="8">
    <location>
        <begin position="163"/>
        <end position="287"/>
    </location>
</feature>
<protein>
    <submittedName>
        <fullName evidence="9">Glycoside hydrolase</fullName>
    </submittedName>
</protein>
<evidence type="ECO:0000256" key="3">
    <source>
        <dbReference type="ARBA" id="ARBA00022729"/>
    </source>
</evidence>
<keyword evidence="10" id="KW-1185">Reference proteome</keyword>
<dbReference type="Pfam" id="PF01476">
    <property type="entry name" value="LysM"/>
    <property type="match status" value="1"/>
</dbReference>
<dbReference type="PROSITE" id="PS51935">
    <property type="entry name" value="NLPC_P60"/>
    <property type="match status" value="1"/>
</dbReference>
<evidence type="ECO:0000313" key="10">
    <source>
        <dbReference type="Proteomes" id="UP000187408"/>
    </source>
</evidence>
<dbReference type="AlphaFoldDB" id="A0A1R1MN62"/>
<dbReference type="InterPro" id="IPR038765">
    <property type="entry name" value="Papain-like_cys_pep_sf"/>
</dbReference>
<keyword evidence="2" id="KW-0645">Protease</keyword>
<dbReference type="Gene3D" id="3.10.350.10">
    <property type="entry name" value="LysM domain"/>
    <property type="match status" value="1"/>
</dbReference>
<evidence type="ECO:0000256" key="5">
    <source>
        <dbReference type="ARBA" id="ARBA00022801"/>
    </source>
</evidence>
<dbReference type="Gene3D" id="3.90.1720.10">
    <property type="entry name" value="endopeptidase domain like (from Nostoc punctiforme)"/>
    <property type="match status" value="1"/>
</dbReference>
<name>A0A1R1MN62_9BACT</name>
<evidence type="ECO:0000256" key="6">
    <source>
        <dbReference type="ARBA" id="ARBA00022807"/>
    </source>
</evidence>
<evidence type="ECO:0000313" key="9">
    <source>
        <dbReference type="EMBL" id="OMH41258.1"/>
    </source>
</evidence>
<dbReference type="Pfam" id="PF00877">
    <property type="entry name" value="NLPC_P60"/>
    <property type="match status" value="1"/>
</dbReference>
<dbReference type="PANTHER" id="PTHR47053">
    <property type="entry name" value="MUREIN DD-ENDOPEPTIDASE MEPH-RELATED"/>
    <property type="match status" value="1"/>
</dbReference>
<keyword evidence="6" id="KW-0788">Thiol protease</keyword>
<dbReference type="STRING" id="1914305.BLW93_00895"/>
<dbReference type="SUPFAM" id="SSF54106">
    <property type="entry name" value="LysM domain"/>
    <property type="match status" value="1"/>
</dbReference>
<gene>
    <name evidence="9" type="ORF">BLW93_00895</name>
</gene>
<dbReference type="EMBL" id="MOEN01000002">
    <property type="protein sequence ID" value="OMH41258.1"/>
    <property type="molecule type" value="Genomic_DNA"/>
</dbReference>
<dbReference type="GO" id="GO:0008234">
    <property type="term" value="F:cysteine-type peptidase activity"/>
    <property type="evidence" value="ECO:0007669"/>
    <property type="project" value="UniProtKB-KW"/>
</dbReference>
<evidence type="ECO:0000259" key="8">
    <source>
        <dbReference type="PROSITE" id="PS51935"/>
    </source>
</evidence>
<keyword evidence="4" id="KW-0677">Repeat</keyword>
<dbReference type="CDD" id="cd00118">
    <property type="entry name" value="LysM"/>
    <property type="match status" value="1"/>
</dbReference>
<evidence type="ECO:0000259" key="7">
    <source>
        <dbReference type="PROSITE" id="PS51782"/>
    </source>
</evidence>
<dbReference type="SMART" id="SM00257">
    <property type="entry name" value="LysM"/>
    <property type="match status" value="1"/>
</dbReference>
<dbReference type="InterPro" id="IPR018392">
    <property type="entry name" value="LysM"/>
</dbReference>
<feature type="domain" description="LysM" evidence="7">
    <location>
        <begin position="32"/>
        <end position="75"/>
    </location>
</feature>
<proteinExistence type="inferred from homology"/>
<comment type="caution">
    <text evidence="9">The sequence shown here is derived from an EMBL/GenBank/DDBJ whole genome shotgun (WGS) entry which is preliminary data.</text>
</comment>
<dbReference type="GO" id="GO:0006508">
    <property type="term" value="P:proteolysis"/>
    <property type="evidence" value="ECO:0007669"/>
    <property type="project" value="UniProtKB-KW"/>
</dbReference>
<comment type="similarity">
    <text evidence="1">Belongs to the peptidase C40 family.</text>
</comment>
<evidence type="ECO:0000256" key="2">
    <source>
        <dbReference type="ARBA" id="ARBA00022670"/>
    </source>
</evidence>
<keyword evidence="3" id="KW-0732">Signal</keyword>
<sequence length="304" mass="34588">MLWLMWVKGGKMMRKLMLTVALLVLPVAARADLYIVKRGDSLYKIARKYHTSVETIRRLNGIRGKLLRPGQRLIVPGRSRFAKPRKSVATINLLENEAKELSTEVSEKDQAIKTLSELNSQDIYSITDTIETESELLSDAISTPLNVSYDNWSLSILNLPQYKSSLLKILASIFKRYKNTPYVFGYNNPAMGLDCSSFTMRVYRKLGIHLPRTARGQFNVGVPVDREHLKVGDLVFFRTYARFPSHVGIYIGDGKFVHFSSSNHGLAISSLNSRYFRRRFIGAKRVLSEKKVREVVAKLKGSLR</sequence>
<dbReference type="SUPFAM" id="SSF54001">
    <property type="entry name" value="Cysteine proteinases"/>
    <property type="match status" value="1"/>
</dbReference>
<keyword evidence="5 9" id="KW-0378">Hydrolase</keyword>
<evidence type="ECO:0000256" key="4">
    <source>
        <dbReference type="ARBA" id="ARBA00022737"/>
    </source>
</evidence>
<accession>A0A1R1MN62</accession>
<organism evidence="9 10">
    <name type="scientific">Desulfurobacterium indicum</name>
    <dbReference type="NCBI Taxonomy" id="1914305"/>
    <lineage>
        <taxon>Bacteria</taxon>
        <taxon>Pseudomonadati</taxon>
        <taxon>Aquificota</taxon>
        <taxon>Aquificia</taxon>
        <taxon>Desulfurobacteriales</taxon>
        <taxon>Desulfurobacteriaceae</taxon>
        <taxon>Desulfurobacterium</taxon>
    </lineage>
</organism>
<dbReference type="InterPro" id="IPR036779">
    <property type="entry name" value="LysM_dom_sf"/>
</dbReference>
<reference evidence="9 10" key="1">
    <citation type="submission" date="2016-10" db="EMBL/GenBank/DDBJ databases">
        <title>Genome sequence of a sulfur-reducing bacterium Desulfurobacterium indicum K6013.</title>
        <authorList>
            <person name="Cao J."/>
            <person name="Shao Z."/>
            <person name="Alain K."/>
            <person name="Jebbar M."/>
        </authorList>
    </citation>
    <scope>NUCLEOTIDE SEQUENCE [LARGE SCALE GENOMIC DNA]</scope>
    <source>
        <strain evidence="9 10">K6013</strain>
    </source>
</reference>
<dbReference type="InterPro" id="IPR051202">
    <property type="entry name" value="Peptidase_C40"/>
</dbReference>
<dbReference type="PROSITE" id="PS51782">
    <property type="entry name" value="LYSM"/>
    <property type="match status" value="1"/>
</dbReference>
<evidence type="ECO:0000256" key="1">
    <source>
        <dbReference type="ARBA" id="ARBA00007074"/>
    </source>
</evidence>
<dbReference type="PANTHER" id="PTHR47053:SF4">
    <property type="entry name" value="ENDOPEPTIDASE LYTE-RELATED"/>
    <property type="match status" value="1"/>
</dbReference>
<dbReference type="Proteomes" id="UP000187408">
    <property type="component" value="Unassembled WGS sequence"/>
</dbReference>